<dbReference type="InterPro" id="IPR000620">
    <property type="entry name" value="EamA_dom"/>
</dbReference>
<organism evidence="4 5">
    <name type="scientific">Pseudoramibacter alactolyticus ATCC 23263</name>
    <dbReference type="NCBI Taxonomy" id="887929"/>
    <lineage>
        <taxon>Bacteria</taxon>
        <taxon>Bacillati</taxon>
        <taxon>Bacillota</taxon>
        <taxon>Clostridia</taxon>
        <taxon>Eubacteriales</taxon>
        <taxon>Eubacteriaceae</taxon>
        <taxon>Pseudoramibacter</taxon>
    </lineage>
</organism>
<dbReference type="GO" id="GO:0016020">
    <property type="term" value="C:membrane"/>
    <property type="evidence" value="ECO:0007669"/>
    <property type="project" value="InterPro"/>
</dbReference>
<keyword evidence="2" id="KW-0812">Transmembrane</keyword>
<evidence type="ECO:0000259" key="3">
    <source>
        <dbReference type="Pfam" id="PF00892"/>
    </source>
</evidence>
<feature type="transmembrane region" description="Helical" evidence="2">
    <location>
        <begin position="6"/>
        <end position="22"/>
    </location>
</feature>
<dbReference type="Gene3D" id="1.10.3730.20">
    <property type="match status" value="1"/>
</dbReference>
<dbReference type="HOGENOM" id="CLU_128193_0_0_9"/>
<protein>
    <recommendedName>
        <fullName evidence="3">EamA domain-containing protein</fullName>
    </recommendedName>
</protein>
<feature type="transmembrane region" description="Helical" evidence="2">
    <location>
        <begin position="99"/>
        <end position="117"/>
    </location>
</feature>
<dbReference type="eggNOG" id="ENOG5032RY6">
    <property type="taxonomic scope" value="Bacteria"/>
</dbReference>
<gene>
    <name evidence="4" type="ORF">HMP0721_0998</name>
</gene>
<dbReference type="EMBL" id="AEQN01000016">
    <property type="protein sequence ID" value="EFV01605.1"/>
    <property type="molecule type" value="Genomic_DNA"/>
</dbReference>
<evidence type="ECO:0000313" key="4">
    <source>
        <dbReference type="EMBL" id="EFV01605.1"/>
    </source>
</evidence>
<sequence length="140" mass="15484">MKLMVYLPMVMVIASNVIYHNVSKNTPPDANPMLSLAGTYLVSFICCMIIYLAFMPHDFQTDFRHLNWSTWALGLAIIGLEAGYLLIYRAGWAVSQASLIANICVAVVLAVMGVLFYKEHLDLKQVAGIVFCLIGIGLLK</sequence>
<keyword evidence="2" id="KW-0472">Membrane</keyword>
<comment type="similarity">
    <text evidence="1">Belongs to the EamA transporter family.</text>
</comment>
<dbReference type="OrthoDB" id="2294582at2"/>
<keyword evidence="5" id="KW-1185">Reference proteome</keyword>
<proteinExistence type="inferred from homology"/>
<feature type="transmembrane region" description="Helical" evidence="2">
    <location>
        <begin position="66"/>
        <end position="87"/>
    </location>
</feature>
<dbReference type="Pfam" id="PF00892">
    <property type="entry name" value="EamA"/>
    <property type="match status" value="1"/>
</dbReference>
<dbReference type="RefSeq" id="WP_006598422.1">
    <property type="nucleotide sequence ID" value="NZ_GL622359.1"/>
</dbReference>
<keyword evidence="2" id="KW-1133">Transmembrane helix</keyword>
<name>E6MG65_9FIRM</name>
<evidence type="ECO:0000313" key="5">
    <source>
        <dbReference type="Proteomes" id="UP000004754"/>
    </source>
</evidence>
<dbReference type="Proteomes" id="UP000004754">
    <property type="component" value="Unassembled WGS sequence"/>
</dbReference>
<comment type="caution">
    <text evidence="4">The sequence shown here is derived from an EMBL/GenBank/DDBJ whole genome shotgun (WGS) entry which is preliminary data.</text>
</comment>
<reference evidence="4 5" key="1">
    <citation type="submission" date="2010-12" db="EMBL/GenBank/DDBJ databases">
        <authorList>
            <person name="Muzny D."/>
            <person name="Qin X."/>
            <person name="Deng J."/>
            <person name="Jiang H."/>
            <person name="Liu Y."/>
            <person name="Qu J."/>
            <person name="Song X.-Z."/>
            <person name="Zhang L."/>
            <person name="Thornton R."/>
            <person name="Coyle M."/>
            <person name="Francisco L."/>
            <person name="Jackson L."/>
            <person name="Javaid M."/>
            <person name="Korchina V."/>
            <person name="Kovar C."/>
            <person name="Mata R."/>
            <person name="Mathew T."/>
            <person name="Ngo R."/>
            <person name="Nguyen L."/>
            <person name="Nguyen N."/>
            <person name="Okwuonu G."/>
            <person name="Ongeri F."/>
            <person name="Pham C."/>
            <person name="Simmons D."/>
            <person name="Wilczek-Boney K."/>
            <person name="Hale W."/>
            <person name="Jakkamsetti A."/>
            <person name="Pham P."/>
            <person name="Ruth R."/>
            <person name="San Lucas F."/>
            <person name="Warren J."/>
            <person name="Zhang J."/>
            <person name="Zhao Z."/>
            <person name="Zhou C."/>
            <person name="Zhu D."/>
            <person name="Lee S."/>
            <person name="Bess C."/>
            <person name="Blankenburg K."/>
            <person name="Forbes L."/>
            <person name="Fu Q."/>
            <person name="Gubbala S."/>
            <person name="Hirani K."/>
            <person name="Jayaseelan J.C."/>
            <person name="Lara F."/>
            <person name="Munidasa M."/>
            <person name="Palculict T."/>
            <person name="Patil S."/>
            <person name="Pu L.-L."/>
            <person name="Saada N."/>
            <person name="Tang L."/>
            <person name="Weissenberger G."/>
            <person name="Zhu Y."/>
            <person name="Hemphill L."/>
            <person name="Shang Y."/>
            <person name="Youmans B."/>
            <person name="Ayvaz T."/>
            <person name="Ross M."/>
            <person name="Santibanez J."/>
            <person name="Aqrawi P."/>
            <person name="Gross S."/>
            <person name="Joshi V."/>
            <person name="Fowler G."/>
            <person name="Nazareth L."/>
            <person name="Reid J."/>
            <person name="Worley K."/>
            <person name="Petrosino J."/>
            <person name="Highlander S."/>
            <person name="Gibbs R."/>
        </authorList>
    </citation>
    <scope>NUCLEOTIDE SEQUENCE [LARGE SCALE GENOMIC DNA]</scope>
    <source>
        <strain evidence="4 5">ATCC 23263</strain>
    </source>
</reference>
<accession>E6MG65</accession>
<dbReference type="STRING" id="887929.HMP0721_0998"/>
<dbReference type="InterPro" id="IPR037185">
    <property type="entry name" value="EmrE-like"/>
</dbReference>
<feature type="transmembrane region" description="Helical" evidence="2">
    <location>
        <begin position="34"/>
        <end position="54"/>
    </location>
</feature>
<feature type="domain" description="EamA" evidence="3">
    <location>
        <begin position="14"/>
        <end position="139"/>
    </location>
</feature>
<evidence type="ECO:0000256" key="2">
    <source>
        <dbReference type="SAM" id="Phobius"/>
    </source>
</evidence>
<dbReference type="SUPFAM" id="SSF103481">
    <property type="entry name" value="Multidrug resistance efflux transporter EmrE"/>
    <property type="match status" value="1"/>
</dbReference>
<dbReference type="AlphaFoldDB" id="E6MG65"/>
<evidence type="ECO:0000256" key="1">
    <source>
        <dbReference type="ARBA" id="ARBA00007362"/>
    </source>
</evidence>